<dbReference type="PANTHER" id="PTHR46754">
    <property type="entry name" value="MKI67 FHA DOMAIN-INTERACTING NUCLEOLAR PHOSPHOPROTEIN"/>
    <property type="match status" value="1"/>
</dbReference>
<name>A0AAG5DRG3_ANOAO</name>
<dbReference type="Proteomes" id="UP000075880">
    <property type="component" value="Unassembled WGS sequence"/>
</dbReference>
<evidence type="ECO:0000313" key="8">
    <source>
        <dbReference type="EnsemblMetazoa" id="ENSAATROPP013399"/>
    </source>
</evidence>
<dbReference type="SMART" id="SM00360">
    <property type="entry name" value="RRM"/>
    <property type="match status" value="1"/>
</dbReference>
<keyword evidence="5" id="KW-0175">Coiled coil</keyword>
<dbReference type="Gene3D" id="3.30.70.330">
    <property type="match status" value="1"/>
</dbReference>
<evidence type="ECO:0000256" key="6">
    <source>
        <dbReference type="SAM" id="MobiDB-lite"/>
    </source>
</evidence>
<feature type="domain" description="RRM" evidence="7">
    <location>
        <begin position="53"/>
        <end position="131"/>
    </location>
</feature>
<dbReference type="AlphaFoldDB" id="A0AAG5DRG3"/>
<evidence type="ECO:0000259" key="7">
    <source>
        <dbReference type="PROSITE" id="PS50102"/>
    </source>
</evidence>
<sequence>MAPRKEKATIKKATNDSNSTKISPMKKQKFKAGCSKTAELPPVGTVRSEESSGIMFIKHLPSGLLEKELKGFFGQFGAIKRVFVARSPRTNRSRGYGYVEFLYEEVAKIASSAVNNYLMFGRSLKASVVPKRFSRAPRNLIRGLGKHGEPIENNFAWVQNQIIDKNGFVGRERLRLLRQRQNLKLQRALKELEQANLELPDVQECFVKVTDVCRIEMERVAHASLATSGNDGVGSLEEEEVLTALQPFDWVEFDLKTNQNGEDAKGIEAATKKANLKAYTFKKQDEEAAKEAEPQKRAKRYAYADKVRSIPPKSNRVSK</sequence>
<feature type="region of interest" description="Disordered" evidence="6">
    <location>
        <begin position="285"/>
        <end position="319"/>
    </location>
</feature>
<evidence type="ECO:0000256" key="4">
    <source>
        <dbReference type="PROSITE-ProRule" id="PRU00176"/>
    </source>
</evidence>
<keyword evidence="2 4" id="KW-0694">RNA-binding</keyword>
<dbReference type="EnsemblMetazoa" id="ENSAATROPT014710">
    <property type="protein sequence ID" value="ENSAATROPP013399"/>
    <property type="gene ID" value="ENSAATROPG011930"/>
</dbReference>
<feature type="region of interest" description="Disordered" evidence="6">
    <location>
        <begin position="1"/>
        <end position="26"/>
    </location>
</feature>
<accession>A0AAG5DRG3</accession>
<feature type="compositionally biased region" description="Basic and acidic residues" evidence="6">
    <location>
        <begin position="285"/>
        <end position="308"/>
    </location>
</feature>
<protein>
    <recommendedName>
        <fullName evidence="7">RRM domain-containing protein</fullName>
    </recommendedName>
</protein>
<dbReference type="SUPFAM" id="SSF54928">
    <property type="entry name" value="RNA-binding domain, RBD"/>
    <property type="match status" value="1"/>
</dbReference>
<dbReference type="InterPro" id="IPR012677">
    <property type="entry name" value="Nucleotide-bd_a/b_plait_sf"/>
</dbReference>
<dbReference type="PROSITE" id="PS50102">
    <property type="entry name" value="RRM"/>
    <property type="match status" value="1"/>
</dbReference>
<evidence type="ECO:0000256" key="3">
    <source>
        <dbReference type="ARBA" id="ARBA00023242"/>
    </source>
</evidence>
<evidence type="ECO:0000313" key="9">
    <source>
        <dbReference type="Proteomes" id="UP000075880"/>
    </source>
</evidence>
<comment type="subcellular location">
    <subcellularLocation>
        <location evidence="1">Nucleus</location>
        <location evidence="1">Nucleolus</location>
    </subcellularLocation>
</comment>
<evidence type="ECO:0000256" key="2">
    <source>
        <dbReference type="ARBA" id="ARBA00022884"/>
    </source>
</evidence>
<dbReference type="CDD" id="cd12307">
    <property type="entry name" value="RRM_NIFK_like"/>
    <property type="match status" value="1"/>
</dbReference>
<dbReference type="Pfam" id="PF00076">
    <property type="entry name" value="RRM_1"/>
    <property type="match status" value="1"/>
</dbReference>
<proteinExistence type="predicted"/>
<dbReference type="GO" id="GO:0003723">
    <property type="term" value="F:RNA binding"/>
    <property type="evidence" value="ECO:0007669"/>
    <property type="project" value="UniProtKB-UniRule"/>
</dbReference>
<keyword evidence="9" id="KW-1185">Reference proteome</keyword>
<reference evidence="8" key="1">
    <citation type="submission" date="2024-04" db="UniProtKB">
        <authorList>
            <consortium name="EnsemblMetazoa"/>
        </authorList>
    </citation>
    <scope>IDENTIFICATION</scope>
    <source>
        <strain evidence="8">EBRO</strain>
    </source>
</reference>
<keyword evidence="3" id="KW-0539">Nucleus</keyword>
<dbReference type="GO" id="GO:0005730">
    <property type="term" value="C:nucleolus"/>
    <property type="evidence" value="ECO:0007669"/>
    <property type="project" value="UniProtKB-SubCell"/>
</dbReference>
<dbReference type="InterPro" id="IPR000504">
    <property type="entry name" value="RRM_dom"/>
</dbReference>
<evidence type="ECO:0000256" key="5">
    <source>
        <dbReference type="SAM" id="Coils"/>
    </source>
</evidence>
<feature type="coiled-coil region" evidence="5">
    <location>
        <begin position="171"/>
        <end position="205"/>
    </location>
</feature>
<evidence type="ECO:0000256" key="1">
    <source>
        <dbReference type="ARBA" id="ARBA00004604"/>
    </source>
</evidence>
<organism evidence="8 9">
    <name type="scientific">Anopheles atroparvus</name>
    <name type="common">European mosquito</name>
    <dbReference type="NCBI Taxonomy" id="41427"/>
    <lineage>
        <taxon>Eukaryota</taxon>
        <taxon>Metazoa</taxon>
        <taxon>Ecdysozoa</taxon>
        <taxon>Arthropoda</taxon>
        <taxon>Hexapoda</taxon>
        <taxon>Insecta</taxon>
        <taxon>Pterygota</taxon>
        <taxon>Neoptera</taxon>
        <taxon>Endopterygota</taxon>
        <taxon>Diptera</taxon>
        <taxon>Nematocera</taxon>
        <taxon>Culicoidea</taxon>
        <taxon>Culicidae</taxon>
        <taxon>Anophelinae</taxon>
        <taxon>Anopheles</taxon>
    </lineage>
</organism>
<dbReference type="InterPro" id="IPR035979">
    <property type="entry name" value="RBD_domain_sf"/>
</dbReference>